<dbReference type="KEGG" id="ptm:GSPATT00027832001"/>
<organism evidence="2 3">
    <name type="scientific">Paramecium tetraurelia</name>
    <dbReference type="NCBI Taxonomy" id="5888"/>
    <lineage>
        <taxon>Eukaryota</taxon>
        <taxon>Sar</taxon>
        <taxon>Alveolata</taxon>
        <taxon>Ciliophora</taxon>
        <taxon>Intramacronucleata</taxon>
        <taxon>Oligohymenophorea</taxon>
        <taxon>Peniculida</taxon>
        <taxon>Parameciidae</taxon>
        <taxon>Paramecium</taxon>
    </lineage>
</organism>
<dbReference type="HOGENOM" id="CLU_418879_0_0_1"/>
<dbReference type="PANTHER" id="PTHR31398">
    <property type="entry name" value="MEIOTIC NUCLEAR DIVISION PROTEIN 1 HOMOLOG"/>
    <property type="match status" value="1"/>
</dbReference>
<dbReference type="InParanoid" id="A0BE33"/>
<dbReference type="eggNOG" id="ENOG502T11U">
    <property type="taxonomic scope" value="Eukaryota"/>
</dbReference>
<dbReference type="PANTHER" id="PTHR31398:SF0">
    <property type="entry name" value="MEIOTIC NUCLEAR DIVISION PROTEIN 1 HOMOLOG"/>
    <property type="match status" value="1"/>
</dbReference>
<feature type="transmembrane region" description="Helical" evidence="1">
    <location>
        <begin position="32"/>
        <end position="55"/>
    </location>
</feature>
<keyword evidence="1" id="KW-0812">Transmembrane</keyword>
<evidence type="ECO:0000256" key="1">
    <source>
        <dbReference type="SAM" id="Phobius"/>
    </source>
</evidence>
<dbReference type="GO" id="GO:0007131">
    <property type="term" value="P:reciprocal meiotic recombination"/>
    <property type="evidence" value="ECO:0000318"/>
    <property type="project" value="GO_Central"/>
</dbReference>
<dbReference type="OrthoDB" id="10305554at2759"/>
<keyword evidence="3" id="KW-1185">Reference proteome</keyword>
<dbReference type="OMA" id="SNNIFWR"/>
<protein>
    <recommendedName>
        <fullName evidence="4">AMP-binding enzyme family protein</fullName>
    </recommendedName>
</protein>
<dbReference type="GeneID" id="5009982"/>
<reference evidence="2 3" key="1">
    <citation type="journal article" date="2006" name="Nature">
        <title>Global trends of whole-genome duplications revealed by the ciliate Paramecium tetraurelia.</title>
        <authorList>
            <consortium name="Genoscope"/>
            <person name="Aury J.-M."/>
            <person name="Jaillon O."/>
            <person name="Duret L."/>
            <person name="Noel B."/>
            <person name="Jubin C."/>
            <person name="Porcel B.M."/>
            <person name="Segurens B."/>
            <person name="Daubin V."/>
            <person name="Anthouard V."/>
            <person name="Aiach N."/>
            <person name="Arnaiz O."/>
            <person name="Billaut A."/>
            <person name="Beisson J."/>
            <person name="Blanc I."/>
            <person name="Bouhouche K."/>
            <person name="Camara F."/>
            <person name="Duharcourt S."/>
            <person name="Guigo R."/>
            <person name="Gogendeau D."/>
            <person name="Katinka M."/>
            <person name="Keller A.-M."/>
            <person name="Kissmehl R."/>
            <person name="Klotz C."/>
            <person name="Koll F."/>
            <person name="Le Moue A."/>
            <person name="Lepere C."/>
            <person name="Malinsky S."/>
            <person name="Nowacki M."/>
            <person name="Nowak J.K."/>
            <person name="Plattner H."/>
            <person name="Poulain J."/>
            <person name="Ruiz F."/>
            <person name="Serrano V."/>
            <person name="Zagulski M."/>
            <person name="Dessen P."/>
            <person name="Betermier M."/>
            <person name="Weissenbach J."/>
            <person name="Scarpelli C."/>
            <person name="Schachter V."/>
            <person name="Sperling L."/>
            <person name="Meyer E."/>
            <person name="Cohen J."/>
            <person name="Wincker P."/>
        </authorList>
    </citation>
    <scope>NUCLEOTIDE SEQUENCE [LARGE SCALE GENOMIC DNA]</scope>
    <source>
        <strain evidence="2 3">Stock d4-2</strain>
    </source>
</reference>
<keyword evidence="1" id="KW-1133">Transmembrane helix</keyword>
<dbReference type="AlphaFoldDB" id="A0BE33"/>
<dbReference type="Proteomes" id="UP000000600">
    <property type="component" value="Unassembled WGS sequence"/>
</dbReference>
<dbReference type="EMBL" id="CT867988">
    <property type="protein sequence ID" value="CAK56800.1"/>
    <property type="molecule type" value="Genomic_DNA"/>
</dbReference>
<proteinExistence type="predicted"/>
<accession>A0BE33</accession>
<evidence type="ECO:0008006" key="4">
    <source>
        <dbReference type="Google" id="ProtNLM"/>
    </source>
</evidence>
<keyword evidence="1" id="KW-0472">Membrane</keyword>
<evidence type="ECO:0000313" key="3">
    <source>
        <dbReference type="Proteomes" id="UP000000600"/>
    </source>
</evidence>
<evidence type="ECO:0000313" key="2">
    <source>
        <dbReference type="EMBL" id="CAK56800.1"/>
    </source>
</evidence>
<name>A0BE33_PARTE</name>
<sequence length="679" mass="78767">MLSNLIKKADLLVDPYEFNISHKEKSLTPIGFVLWLLIGGFLSILLLVFTSFYVVGVFQRSIQNQNAIYAGTQSDQSAQFILSNDNTHFAMEISKLDGTILTNNTDVKNYFTLSAQYIQQQRVEGKIGFTRNYSDLNQSKCSQESIQKFNFNSASMTEEQQQSLLCFNGNFTLQGQFYEPYFAYIKLTLSVCNNKTSSSCKSSKEIEDFINQGVNVDMFIRGSKIKQSLNQTNPADIFSNNIFWRLTTGIGDNEDIYMQPLQMDLRKIQYFSGLFNVEDTEILYNSSVVQRQERRQEPITIASGSALCTFYLRYIVRIHCNRASSDTSYYFVNQQDLPSIILSAVSEATALCLAVMQAIKIVYKFYNHHKAFEILMNSVFKFDFKAVQKRMQSNINQTLAPNRLNSSKNQKIQLQQILDYTINYSFHKYLLYRIRKLVKICFGKCFQISEEKELVISQIAKSKIELDLDLTNILKKLYEIDCLKLFLFDDDQLVLFNTFSSPVFQDQMTDQKELFDFLKATVKQNRSINPLQQHSNSQAKQDNQNLYQYAATSTIPINVRLAKLARFFKAQLGAENAEDLVENFQKINQNKNQNWQINQQLMQFAMQNQSLFRLVQQNYMTFEIEQNQENQKQQMENYKLDVPDEFDEAKNNSEAICSKESFKDLEINQSPDSIQNRLQ</sequence>
<gene>
    <name evidence="2" type="ORF">GSPATT00027832001</name>
</gene>
<dbReference type="RefSeq" id="XP_001424198.1">
    <property type="nucleotide sequence ID" value="XM_001424161.1"/>
</dbReference>